<dbReference type="Gene3D" id="4.10.860.10">
    <property type="entry name" value="UVR domain"/>
    <property type="match status" value="1"/>
</dbReference>
<evidence type="ECO:0000259" key="5">
    <source>
        <dbReference type="PROSITE" id="PS50151"/>
    </source>
</evidence>
<dbReference type="InterPro" id="IPR036876">
    <property type="entry name" value="UVR_dom_sf"/>
</dbReference>
<dbReference type="OrthoDB" id="7950773at2"/>
<evidence type="ECO:0000313" key="6">
    <source>
        <dbReference type="EMBL" id="RUT34604.1"/>
    </source>
</evidence>
<dbReference type="GO" id="GO:0006281">
    <property type="term" value="P:DNA repair"/>
    <property type="evidence" value="ECO:0007669"/>
    <property type="project" value="UniProtKB-KW"/>
</dbReference>
<name>A0A433XKQ8_9HYPH</name>
<evidence type="ECO:0000256" key="3">
    <source>
        <dbReference type="ARBA" id="ARBA00023236"/>
    </source>
</evidence>
<dbReference type="Proteomes" id="UP000281547">
    <property type="component" value="Unassembled WGS sequence"/>
</dbReference>
<dbReference type="SUPFAM" id="SSF46600">
    <property type="entry name" value="C-terminal UvrC-binding domain of UvrB"/>
    <property type="match status" value="1"/>
</dbReference>
<protein>
    <submittedName>
        <fullName evidence="6">Excinuclease ABC subunit B</fullName>
    </submittedName>
</protein>
<dbReference type="EMBL" id="RZNJ01000001">
    <property type="protein sequence ID" value="RUT34604.1"/>
    <property type="molecule type" value="Genomic_DNA"/>
</dbReference>
<sequence>MSSTSINRRIEELERRMQAAAEAEDFELAARLRDELQRWKGEAEAGTPEVRQPPPGQMGLGTHVPVVAPPTGWTRPKKPDPMTAGHKPRGKR</sequence>
<keyword evidence="2" id="KW-0267">Excision nuclease</keyword>
<keyword evidence="7" id="KW-1185">Reference proteome</keyword>
<dbReference type="PROSITE" id="PS50151">
    <property type="entry name" value="UVR"/>
    <property type="match status" value="1"/>
</dbReference>
<evidence type="ECO:0000313" key="7">
    <source>
        <dbReference type="Proteomes" id="UP000281547"/>
    </source>
</evidence>
<dbReference type="Pfam" id="PF02151">
    <property type="entry name" value="UVR"/>
    <property type="match status" value="1"/>
</dbReference>
<comment type="caution">
    <text evidence="6">The sequence shown here is derived from an EMBL/GenBank/DDBJ whole genome shotgun (WGS) entry which is preliminary data.</text>
</comment>
<dbReference type="RefSeq" id="WP_127186723.1">
    <property type="nucleotide sequence ID" value="NZ_RZNJ01000001.1"/>
</dbReference>
<dbReference type="GO" id="GO:0009432">
    <property type="term" value="P:SOS response"/>
    <property type="evidence" value="ECO:0007669"/>
    <property type="project" value="UniProtKB-KW"/>
</dbReference>
<keyword evidence="3" id="KW-0227">DNA damage</keyword>
<dbReference type="AlphaFoldDB" id="A0A433XKQ8"/>
<feature type="domain" description="UVR" evidence="5">
    <location>
        <begin position="7"/>
        <end position="42"/>
    </location>
</feature>
<keyword evidence="3" id="KW-0742">SOS response</keyword>
<keyword evidence="1" id="KW-0228">DNA excision</keyword>
<accession>A0A433XKQ8</accession>
<organism evidence="6 7">
    <name type="scientific">Arsenicitalea aurantiaca</name>
    <dbReference type="NCBI Taxonomy" id="1783274"/>
    <lineage>
        <taxon>Bacteria</taxon>
        <taxon>Pseudomonadati</taxon>
        <taxon>Pseudomonadota</taxon>
        <taxon>Alphaproteobacteria</taxon>
        <taxon>Hyphomicrobiales</taxon>
        <taxon>Devosiaceae</taxon>
        <taxon>Arsenicitalea</taxon>
    </lineage>
</organism>
<evidence type="ECO:0000256" key="2">
    <source>
        <dbReference type="ARBA" id="ARBA00022881"/>
    </source>
</evidence>
<gene>
    <name evidence="6" type="ORF">EMQ25_01165</name>
</gene>
<dbReference type="GO" id="GO:0004518">
    <property type="term" value="F:nuclease activity"/>
    <property type="evidence" value="ECO:0007669"/>
    <property type="project" value="UniProtKB-KW"/>
</dbReference>
<keyword evidence="2" id="KW-0234">DNA repair</keyword>
<reference evidence="6 7" key="1">
    <citation type="journal article" date="2016" name="Int. J. Syst. Evol. Microbiol.">
        <title>Arsenicitalea aurantiaca gen. nov., sp. nov., a new member of the family Hyphomicrobiaceae, isolated from high-arsenic sediment.</title>
        <authorList>
            <person name="Mu Y."/>
            <person name="Zhou L."/>
            <person name="Zeng X.C."/>
            <person name="Liu L."/>
            <person name="Pan Y."/>
            <person name="Chen X."/>
            <person name="Wang J."/>
            <person name="Li S."/>
            <person name="Li W.J."/>
            <person name="Wang Y."/>
        </authorList>
    </citation>
    <scope>NUCLEOTIDE SEQUENCE [LARGE SCALE GENOMIC DNA]</scope>
    <source>
        <strain evidence="6 7">42-50</strain>
    </source>
</reference>
<evidence type="ECO:0000256" key="4">
    <source>
        <dbReference type="SAM" id="MobiDB-lite"/>
    </source>
</evidence>
<feature type="region of interest" description="Disordered" evidence="4">
    <location>
        <begin position="40"/>
        <end position="92"/>
    </location>
</feature>
<evidence type="ECO:0000256" key="1">
    <source>
        <dbReference type="ARBA" id="ARBA00022769"/>
    </source>
</evidence>
<proteinExistence type="predicted"/>
<dbReference type="InterPro" id="IPR001943">
    <property type="entry name" value="UVR_dom"/>
</dbReference>